<sequence length="111" mass="12292">MTHKSDGVNMRFLYDGSSESIDEMIIYGSSPEMGLGVARVLGDDMKLGSIMKMMEEMKDVNLDQTGINNILKDIGVDLNEEGEIDEEAVKKIMASKGMDTTNLHIDMNSKE</sequence>
<evidence type="ECO:0000313" key="1">
    <source>
        <dbReference type="EMBL" id="GAK77969.1"/>
    </source>
</evidence>
<dbReference type="AlphaFoldDB" id="A0A081DGC3"/>
<organism evidence="1 2">
    <name type="scientific">Nonlabens ulvanivorans</name>
    <name type="common">Persicivirga ulvanivorans</name>
    <dbReference type="NCBI Taxonomy" id="906888"/>
    <lineage>
        <taxon>Bacteria</taxon>
        <taxon>Pseudomonadati</taxon>
        <taxon>Bacteroidota</taxon>
        <taxon>Flavobacteriia</taxon>
        <taxon>Flavobacteriales</taxon>
        <taxon>Flavobacteriaceae</taxon>
        <taxon>Nonlabens</taxon>
    </lineage>
</organism>
<protein>
    <submittedName>
        <fullName evidence="1">Uncharacterized protein</fullName>
    </submittedName>
</protein>
<dbReference type="InterPro" id="IPR025348">
    <property type="entry name" value="DUF4252"/>
</dbReference>
<comment type="caution">
    <text evidence="1">The sequence shown here is derived from an EMBL/GenBank/DDBJ whole genome shotgun (WGS) entry which is preliminary data.</text>
</comment>
<reference evidence="1 2" key="1">
    <citation type="journal article" date="2014" name="Genome Announc.">
        <title>Draft Genome Sequences of Marine Flavobacterium Nonlabens Strains NR17, NR24, NR27, NR32, NR33, and Ara13.</title>
        <authorList>
            <person name="Nakanishi M."/>
            <person name="Meirelles P."/>
            <person name="Suzuki R."/>
            <person name="Takatani N."/>
            <person name="Mino S."/>
            <person name="Suda W."/>
            <person name="Oshima K."/>
            <person name="Hattori M."/>
            <person name="Ohkuma M."/>
            <person name="Hosokawa M."/>
            <person name="Miyashita K."/>
            <person name="Thompson F.L."/>
            <person name="Niwa A."/>
            <person name="Sawabe T."/>
            <person name="Sawabe T."/>
        </authorList>
    </citation>
    <scope>NUCLEOTIDE SEQUENCE [LARGE SCALE GENOMIC DNA]</scope>
    <source>
        <strain evidence="2">JCM19296</strain>
    </source>
</reference>
<evidence type="ECO:0000313" key="2">
    <source>
        <dbReference type="Proteomes" id="UP000028980"/>
    </source>
</evidence>
<proteinExistence type="predicted"/>
<name>A0A081DGC3_NONUL</name>
<dbReference type="EMBL" id="BBLG01000016">
    <property type="protein sequence ID" value="GAK77969.1"/>
    <property type="molecule type" value="Genomic_DNA"/>
</dbReference>
<accession>A0A081DGC3</accession>
<dbReference type="Proteomes" id="UP000028980">
    <property type="component" value="Unassembled WGS sequence"/>
</dbReference>
<gene>
    <name evidence="1" type="ORF">JCM19296_3578</name>
</gene>
<dbReference type="Pfam" id="PF14060">
    <property type="entry name" value="DUF4252"/>
    <property type="match status" value="1"/>
</dbReference>